<protein>
    <submittedName>
        <fullName evidence="1">Exo-alpha-sialidase</fullName>
    </submittedName>
</protein>
<keyword evidence="2" id="KW-1185">Reference proteome</keyword>
<dbReference type="EMBL" id="QXED01000018">
    <property type="protein sequence ID" value="RIV17504.1"/>
    <property type="molecule type" value="Genomic_DNA"/>
</dbReference>
<dbReference type="Gene3D" id="2.120.10.10">
    <property type="match status" value="1"/>
</dbReference>
<evidence type="ECO:0000313" key="2">
    <source>
        <dbReference type="Proteomes" id="UP000283523"/>
    </source>
</evidence>
<reference evidence="1 2" key="1">
    <citation type="submission" date="2018-08" db="EMBL/GenBank/DDBJ databases">
        <title>Fibrisoma montanum sp. nov., isolated from Danxia mountain soil.</title>
        <authorList>
            <person name="Huang Y."/>
        </authorList>
    </citation>
    <scope>NUCLEOTIDE SEQUENCE [LARGE SCALE GENOMIC DNA]</scope>
    <source>
        <strain evidence="1 2">HYT19</strain>
    </source>
</reference>
<dbReference type="InterPro" id="IPR036278">
    <property type="entry name" value="Sialidase_sf"/>
</dbReference>
<sequence length="349" mass="37959">MWLISFVVSIVSFLTTQHLPFEVSERVASCHLPVVVSDETGMVHLVYGQDSTIFYAVATKKRAQFSQPVAITTLSQLVAGAKRGPQIASTEKYVVITAVNRAGNLFAYSLDRKSGRWSSAVRINDVPEVAKEGFQAIASASPNVFQATWLDLRADKRNKIVMATSRDGGRTWSANRVVYRSPSGTVCECCKVSIAAKDNNVYIQFRNWLNSSRDLYLSHSADGGATFAPAQKLGSGTWQLNACPMDGGAVTLSSSGQPLTVWRRERTLFTCRPGQSEQAIGTGRNVTASTSPSDTAVVWDDDGMVWLKRNSNDPINLGKGQLPSVALTNQSAVCVWEMDGQVMTTTVHL</sequence>
<dbReference type="SUPFAM" id="SSF50939">
    <property type="entry name" value="Sialidases"/>
    <property type="match status" value="1"/>
</dbReference>
<dbReference type="Proteomes" id="UP000283523">
    <property type="component" value="Unassembled WGS sequence"/>
</dbReference>
<dbReference type="CDD" id="cd15482">
    <property type="entry name" value="Sialidase_non-viral"/>
    <property type="match status" value="1"/>
</dbReference>
<dbReference type="OrthoDB" id="847524at2"/>
<dbReference type="AlphaFoldDB" id="A0A418LW62"/>
<comment type="caution">
    <text evidence="1">The sequence shown here is derived from an EMBL/GenBank/DDBJ whole genome shotgun (WGS) entry which is preliminary data.</text>
</comment>
<gene>
    <name evidence="1" type="ORF">DYU11_31885</name>
</gene>
<evidence type="ECO:0000313" key="1">
    <source>
        <dbReference type="EMBL" id="RIV17504.1"/>
    </source>
</evidence>
<proteinExistence type="predicted"/>
<organism evidence="1 2">
    <name type="scientific">Fibrisoma montanum</name>
    <dbReference type="NCBI Taxonomy" id="2305895"/>
    <lineage>
        <taxon>Bacteria</taxon>
        <taxon>Pseudomonadati</taxon>
        <taxon>Bacteroidota</taxon>
        <taxon>Cytophagia</taxon>
        <taxon>Cytophagales</taxon>
        <taxon>Spirosomataceae</taxon>
        <taxon>Fibrisoma</taxon>
    </lineage>
</organism>
<name>A0A418LW62_9BACT</name>
<accession>A0A418LW62</accession>